<comment type="subcellular location">
    <subcellularLocation>
        <location evidence="13">Nucleus</location>
    </subcellularLocation>
    <subcellularLocation>
        <location evidence="13">Chromosome</location>
        <location evidence="13">Telomere</location>
    </subcellularLocation>
</comment>
<gene>
    <name evidence="16" type="ORF">E5676_scaffold612G00190</name>
</gene>
<evidence type="ECO:0000256" key="13">
    <source>
        <dbReference type="RuleBase" id="RU365061"/>
    </source>
</evidence>
<feature type="region of interest" description="Disordered" evidence="14">
    <location>
        <begin position="228"/>
        <end position="267"/>
    </location>
</feature>
<dbReference type="InterPro" id="IPR000477">
    <property type="entry name" value="RT_dom"/>
</dbReference>
<comment type="similarity">
    <text evidence="1 13">Belongs to the reverse transcriptase family. Telomerase subfamily.</text>
</comment>
<dbReference type="GO" id="GO:0042162">
    <property type="term" value="F:telomeric DNA binding"/>
    <property type="evidence" value="ECO:0007669"/>
    <property type="project" value="TreeGrafter"/>
</dbReference>
<protein>
    <recommendedName>
        <fullName evidence="3 13">Telomerase reverse transcriptase</fullName>
        <ecNumber evidence="2 13">2.7.7.49</ecNumber>
    </recommendedName>
    <alternativeName>
        <fullName evidence="13">Telomerase catalytic subunit</fullName>
    </alternativeName>
</protein>
<evidence type="ECO:0000259" key="15">
    <source>
        <dbReference type="PROSITE" id="PS50878"/>
    </source>
</evidence>
<comment type="caution">
    <text evidence="16">The sequence shown here is derived from an EMBL/GenBank/DDBJ whole genome shotgun (WGS) entry which is preliminary data.</text>
</comment>
<reference evidence="16 17" key="1">
    <citation type="submission" date="2019-08" db="EMBL/GenBank/DDBJ databases">
        <title>Draft genome sequences of two oriental melons (Cucumis melo L. var makuwa).</title>
        <authorList>
            <person name="Kwon S.-Y."/>
        </authorList>
    </citation>
    <scope>NUCLEOTIDE SEQUENCE [LARGE SCALE GENOMIC DNA]</scope>
    <source>
        <strain evidence="17">cv. Chang Bougi</strain>
        <tissue evidence="16">Leaf</tissue>
    </source>
</reference>
<keyword evidence="8 13" id="KW-0460">Magnesium</keyword>
<comment type="function">
    <text evidence="13">Telomerase is a ribonucleoprotein enzyme essential for the replication of chromosome termini in most eukaryotes. It elongates telomeres. It is a reverse transcriptase that adds simple sequence repeats to chromosome ends by copying a template sequence within the RNA component of the enzyme.</text>
</comment>
<evidence type="ECO:0000256" key="9">
    <source>
        <dbReference type="ARBA" id="ARBA00022895"/>
    </source>
</evidence>
<dbReference type="Gene3D" id="1.10.357.90">
    <property type="match status" value="1"/>
</dbReference>
<feature type="region of interest" description="Disordered" evidence="14">
    <location>
        <begin position="159"/>
        <end position="191"/>
    </location>
</feature>
<keyword evidence="11 13" id="KW-0539">Nucleus</keyword>
<evidence type="ECO:0000313" key="17">
    <source>
        <dbReference type="Proteomes" id="UP000321947"/>
    </source>
</evidence>
<evidence type="ECO:0000256" key="10">
    <source>
        <dbReference type="ARBA" id="ARBA00022918"/>
    </source>
</evidence>
<dbReference type="EMBL" id="SSTD01016306">
    <property type="protein sequence ID" value="TYK01122.1"/>
    <property type="molecule type" value="Genomic_DNA"/>
</dbReference>
<dbReference type="PANTHER" id="PTHR12066:SF0">
    <property type="entry name" value="TELOMERASE REVERSE TRANSCRIPTASE"/>
    <property type="match status" value="1"/>
</dbReference>
<dbReference type="GO" id="GO:0070034">
    <property type="term" value="F:telomerase RNA binding"/>
    <property type="evidence" value="ECO:0007669"/>
    <property type="project" value="TreeGrafter"/>
</dbReference>
<evidence type="ECO:0000256" key="2">
    <source>
        <dbReference type="ARBA" id="ARBA00012493"/>
    </source>
</evidence>
<evidence type="ECO:0000256" key="14">
    <source>
        <dbReference type="SAM" id="MobiDB-lite"/>
    </source>
</evidence>
<evidence type="ECO:0000256" key="12">
    <source>
        <dbReference type="ARBA" id="ARBA00048173"/>
    </source>
</evidence>
<dbReference type="GO" id="GO:0003720">
    <property type="term" value="F:telomerase activity"/>
    <property type="evidence" value="ECO:0007669"/>
    <property type="project" value="InterPro"/>
</dbReference>
<dbReference type="Proteomes" id="UP000321947">
    <property type="component" value="Unassembled WGS sequence"/>
</dbReference>
<dbReference type="InterPro" id="IPR049139">
    <property type="entry name" value="TERT_C"/>
</dbReference>
<name>A0A5D3BQS2_CUCMM</name>
<dbReference type="PANTHER" id="PTHR12066">
    <property type="entry name" value="TELOMERASE REVERSE TRANSCRIPTASE"/>
    <property type="match status" value="1"/>
</dbReference>
<feature type="compositionally biased region" description="Polar residues" evidence="14">
    <location>
        <begin position="159"/>
        <end position="170"/>
    </location>
</feature>
<keyword evidence="6 13" id="KW-0548">Nucleotidyltransferase</keyword>
<keyword evidence="10 13" id="KW-0695">RNA-directed DNA polymerase</keyword>
<dbReference type="InterPro" id="IPR003545">
    <property type="entry name" value="Telomerase_RT"/>
</dbReference>
<dbReference type="PRINTS" id="PR01365">
    <property type="entry name" value="TELOMERASERT"/>
</dbReference>
<comment type="catalytic activity">
    <reaction evidence="12 13">
        <text>DNA(n) + a 2'-deoxyribonucleoside 5'-triphosphate = DNA(n+1) + diphosphate</text>
        <dbReference type="Rhea" id="RHEA:22508"/>
        <dbReference type="Rhea" id="RHEA-COMP:17339"/>
        <dbReference type="Rhea" id="RHEA-COMP:17340"/>
        <dbReference type="ChEBI" id="CHEBI:33019"/>
        <dbReference type="ChEBI" id="CHEBI:61560"/>
        <dbReference type="ChEBI" id="CHEBI:173112"/>
        <dbReference type="EC" id="2.7.7.49"/>
    </reaction>
</comment>
<dbReference type="FunFam" id="3.30.70.2630:FF:000002">
    <property type="entry name" value="Telomerase reverse transcriptase"/>
    <property type="match status" value="1"/>
</dbReference>
<dbReference type="GO" id="GO:0046872">
    <property type="term" value="F:metal ion binding"/>
    <property type="evidence" value="ECO:0007669"/>
    <property type="project" value="UniProtKB-KW"/>
</dbReference>
<keyword evidence="4 13" id="KW-0158">Chromosome</keyword>
<evidence type="ECO:0000256" key="5">
    <source>
        <dbReference type="ARBA" id="ARBA00022679"/>
    </source>
</evidence>
<dbReference type="AlphaFoldDB" id="A0A5D3BQS2"/>
<feature type="domain" description="Reverse transcriptase" evidence="15">
    <location>
        <begin position="559"/>
        <end position="930"/>
    </location>
</feature>
<dbReference type="Gene3D" id="3.30.70.2630">
    <property type="match status" value="1"/>
</dbReference>
<keyword evidence="5 13" id="KW-0808">Transferase</keyword>
<dbReference type="EC" id="2.7.7.49" evidence="2 13"/>
<dbReference type="PROSITE" id="PS50878">
    <property type="entry name" value="RT_POL"/>
    <property type="match status" value="1"/>
</dbReference>
<evidence type="ECO:0000256" key="6">
    <source>
        <dbReference type="ARBA" id="ARBA00022695"/>
    </source>
</evidence>
<evidence type="ECO:0000256" key="11">
    <source>
        <dbReference type="ARBA" id="ARBA00023242"/>
    </source>
</evidence>
<keyword evidence="9 13" id="KW-0779">Telomere</keyword>
<evidence type="ECO:0000256" key="7">
    <source>
        <dbReference type="ARBA" id="ARBA00022723"/>
    </source>
</evidence>
<feature type="compositionally biased region" description="Basic and acidic residues" evidence="14">
    <location>
        <begin position="233"/>
        <end position="244"/>
    </location>
</feature>
<feature type="compositionally biased region" description="Basic residues" evidence="14">
    <location>
        <begin position="255"/>
        <end position="267"/>
    </location>
</feature>
<dbReference type="GO" id="GO:0000781">
    <property type="term" value="C:chromosome, telomeric region"/>
    <property type="evidence" value="ECO:0007669"/>
    <property type="project" value="UniProtKB-SubCell"/>
</dbReference>
<organism evidence="16 17">
    <name type="scientific">Cucumis melo var. makuwa</name>
    <name type="common">Oriental melon</name>
    <dbReference type="NCBI Taxonomy" id="1194695"/>
    <lineage>
        <taxon>Eukaryota</taxon>
        <taxon>Viridiplantae</taxon>
        <taxon>Streptophyta</taxon>
        <taxon>Embryophyta</taxon>
        <taxon>Tracheophyta</taxon>
        <taxon>Spermatophyta</taxon>
        <taxon>Magnoliopsida</taxon>
        <taxon>eudicotyledons</taxon>
        <taxon>Gunneridae</taxon>
        <taxon>Pentapetalae</taxon>
        <taxon>rosids</taxon>
        <taxon>fabids</taxon>
        <taxon>Cucurbitales</taxon>
        <taxon>Cucurbitaceae</taxon>
        <taxon>Benincaseae</taxon>
        <taxon>Cucumis</taxon>
    </lineage>
</organism>
<dbReference type="Pfam" id="PF21399">
    <property type="entry name" value="TERT_C"/>
    <property type="match status" value="1"/>
</dbReference>
<sequence length="1124" mass="129445">MVKKPRVPEVLWRLFSRRARTLADTITSLLPPPDCLCHKRRCLRCSGATPEGFLLRPDDPCHYRQLLTQCYVVISEKASPVYDFSNESRWSQRQLAQSSPIVDLLTCPAWDLLLSRVRDDMMIYLLMNSSIFLLTSQKRHHQVAGLPINNLCNKLSEYSTGSSNQRNLSELQKKRKRDGHQPSGSFNDPLPPVHARYFSGCESSYVQSSCWHQEDKQSHLSNVISQSISMPNRTHENNSNEQSEKSSQSVTELGKRRRPFRWQRKRQRRLLDPGNNCNSIPCTSTYSGKNTLHAKPPHQLSYQSCHSHMRVLLDIYLVHTLQTEILLPHYSSATVAPVHLDQNACMSLLWEIGIEGYLNERGWKTRIPGYRSLTKLLKVLIRRSRNCQYVRLLDKHCGAPSLEQISTGNSGSMVECHRSESNTEIGEDTGGSDAIRSEDYLEAIDPQFAAKIYCPKNQVVSFIWAVCRSIVPPDMLDKSSCCQNGRVLNSAEKRKFIESWIYWLFSHLIVPLIQAHFYVTETEFGRQDVYFFRKSIWEKLTKGATTSFKNKGYCYLNDSTVRDILKNRSFGFSKLRLCPKENGVRILANLKAYSKMPTENGGSCGGFGEKKPVEFKYYKSVNNVLRDTHAVLKGIKLKEPELLGSSVFDYNDVYQKLRLFLPGVKKAKASMPDLFLVVSDVSNAFDSVDQDKLLDVMKTIIVKDEYHLKQYHQILCTKKTMWAHENVMLIDPNISPRFSSSQFRSLHSVLVNQERSSFVNKNDFIRILHEHVKRNVMQFDKKFYIQRTGISQGSVLSSFLCSLYFGDLERKVLFPFLGKVIASRANEVSLGQNRFDPSISPSSNVDEMITNPGYMLLRFIDDFLFISSSKLLAEKFLCRVHRGFRAYNCYMNERKFGMNFDVANTYRIVSKRVYVGKDGVSFLRWAGLLINCQTLEIQADYTKYLNNHLSSSLTVSWQGKPGHNLKEKLCDYLRPKCHPIFYDTNINTAAVVRLNIFQAFLICAMKFHCYICQLSYICKFSRNFLLKIILRSLRYMDVLIKNKMSSIQLDSLPRPSLQLEDEEVEWLGLNAYVQVLTRKQARHTRLLSLLKSRLLAHRLSDCISSDCIYAVDVSRSSLLWEIKY</sequence>
<dbReference type="Pfam" id="PF12009">
    <property type="entry name" value="Telomerase_RBD"/>
    <property type="match status" value="1"/>
</dbReference>
<proteinExistence type="inferred from homology"/>
<keyword evidence="7 13" id="KW-0479">Metal-binding</keyword>
<accession>A0A5D3BQS2</accession>
<evidence type="ECO:0000256" key="8">
    <source>
        <dbReference type="ARBA" id="ARBA00022842"/>
    </source>
</evidence>
<dbReference type="GO" id="GO:0007004">
    <property type="term" value="P:telomere maintenance via telomerase"/>
    <property type="evidence" value="ECO:0007669"/>
    <property type="project" value="TreeGrafter"/>
</dbReference>
<dbReference type="Gene3D" id="1.10.132.70">
    <property type="match status" value="1"/>
</dbReference>
<dbReference type="GO" id="GO:0000333">
    <property type="term" value="C:telomerase catalytic core complex"/>
    <property type="evidence" value="ECO:0007669"/>
    <property type="project" value="TreeGrafter"/>
</dbReference>
<evidence type="ECO:0000256" key="3">
    <source>
        <dbReference type="ARBA" id="ARBA00016182"/>
    </source>
</evidence>
<evidence type="ECO:0000256" key="4">
    <source>
        <dbReference type="ARBA" id="ARBA00022454"/>
    </source>
</evidence>
<dbReference type="InterPro" id="IPR021891">
    <property type="entry name" value="Telomerase_RBD"/>
</dbReference>
<evidence type="ECO:0000256" key="1">
    <source>
        <dbReference type="ARBA" id="ARBA00008001"/>
    </source>
</evidence>
<dbReference type="CDD" id="cd01648">
    <property type="entry name" value="TERT"/>
    <property type="match status" value="1"/>
</dbReference>
<evidence type="ECO:0000313" key="16">
    <source>
        <dbReference type="EMBL" id="TYK01122.1"/>
    </source>
</evidence>
<dbReference type="SMART" id="SM00975">
    <property type="entry name" value="Telomerase_RBD"/>
    <property type="match status" value="1"/>
</dbReference>